<name>A0AAD6VQ09_9AGAR</name>
<accession>A0AAD6VQ09</accession>
<evidence type="ECO:0000256" key="1">
    <source>
        <dbReference type="SAM" id="MobiDB-lite"/>
    </source>
</evidence>
<comment type="caution">
    <text evidence="2">The sequence shown here is derived from an EMBL/GenBank/DDBJ whole genome shotgun (WGS) entry which is preliminary data.</text>
</comment>
<dbReference type="EMBL" id="JARJCW010000015">
    <property type="protein sequence ID" value="KAJ7216648.1"/>
    <property type="molecule type" value="Genomic_DNA"/>
</dbReference>
<reference evidence="2" key="1">
    <citation type="submission" date="2023-03" db="EMBL/GenBank/DDBJ databases">
        <title>Massive genome expansion in bonnet fungi (Mycena s.s.) driven by repeated elements and novel gene families across ecological guilds.</title>
        <authorList>
            <consortium name="Lawrence Berkeley National Laboratory"/>
            <person name="Harder C.B."/>
            <person name="Miyauchi S."/>
            <person name="Viragh M."/>
            <person name="Kuo A."/>
            <person name="Thoen E."/>
            <person name="Andreopoulos B."/>
            <person name="Lu D."/>
            <person name="Skrede I."/>
            <person name="Drula E."/>
            <person name="Henrissat B."/>
            <person name="Morin E."/>
            <person name="Kohler A."/>
            <person name="Barry K."/>
            <person name="LaButti K."/>
            <person name="Morin E."/>
            <person name="Salamov A."/>
            <person name="Lipzen A."/>
            <person name="Mereny Z."/>
            <person name="Hegedus B."/>
            <person name="Baldrian P."/>
            <person name="Stursova M."/>
            <person name="Weitz H."/>
            <person name="Taylor A."/>
            <person name="Grigoriev I.V."/>
            <person name="Nagy L.G."/>
            <person name="Martin F."/>
            <person name="Kauserud H."/>
        </authorList>
    </citation>
    <scope>NUCLEOTIDE SEQUENCE</scope>
    <source>
        <strain evidence="2">9144</strain>
    </source>
</reference>
<feature type="compositionally biased region" description="Low complexity" evidence="1">
    <location>
        <begin position="157"/>
        <end position="171"/>
    </location>
</feature>
<organism evidence="2 3">
    <name type="scientific">Mycena pura</name>
    <dbReference type="NCBI Taxonomy" id="153505"/>
    <lineage>
        <taxon>Eukaryota</taxon>
        <taxon>Fungi</taxon>
        <taxon>Dikarya</taxon>
        <taxon>Basidiomycota</taxon>
        <taxon>Agaricomycotina</taxon>
        <taxon>Agaricomycetes</taxon>
        <taxon>Agaricomycetidae</taxon>
        <taxon>Agaricales</taxon>
        <taxon>Marasmiineae</taxon>
        <taxon>Mycenaceae</taxon>
        <taxon>Mycena</taxon>
    </lineage>
</organism>
<dbReference type="Proteomes" id="UP001219525">
    <property type="component" value="Unassembled WGS sequence"/>
</dbReference>
<dbReference type="AlphaFoldDB" id="A0AAD6VQ09"/>
<protein>
    <submittedName>
        <fullName evidence="2">Uncharacterized protein</fullName>
    </submittedName>
</protein>
<evidence type="ECO:0000313" key="3">
    <source>
        <dbReference type="Proteomes" id="UP001219525"/>
    </source>
</evidence>
<proteinExistence type="predicted"/>
<keyword evidence="3" id="KW-1185">Reference proteome</keyword>
<gene>
    <name evidence="2" type="ORF">GGX14DRAFT_391446</name>
</gene>
<feature type="region of interest" description="Disordered" evidence="1">
    <location>
        <begin position="152"/>
        <end position="199"/>
    </location>
</feature>
<evidence type="ECO:0000313" key="2">
    <source>
        <dbReference type="EMBL" id="KAJ7216648.1"/>
    </source>
</evidence>
<sequence>MASASVASLAPLRVDLPPVAPLDVPRRRTLDLPPALRHSHAASSSESRRINSMPIASPKIRPLPQIPVVSRTSPGGRPPSTRRHAPLRPLPSVPQFAAVSVSVTPASPLPPPTPAVSSHNAYLAPQPPPGCTGSGPRFATLALRRQASYDALTACAESSSPDTSPEPSIEGPSPPYTPRIDEPYTPLIDEPPPPRPRRASRLRRHLGESVQLELFSEKDAAHEADVCAQTVVAVQKLLDLDALSDSDSSDDDDADQLSLVLTTAQVNCSFPVNRLSRRWVREKGGKRWVEENYSDILRDLRAL</sequence>
<feature type="region of interest" description="Disordered" evidence="1">
    <location>
        <begin position="31"/>
        <end position="89"/>
    </location>
</feature>